<keyword evidence="1" id="KW-0732">Signal</keyword>
<dbReference type="EMBL" id="JANRMI010000003">
    <property type="protein sequence ID" value="MDG0817168.1"/>
    <property type="molecule type" value="Genomic_DNA"/>
</dbReference>
<organism evidence="2 3">
    <name type="scientific">Bdellovibrio svalbardensis</name>
    <dbReference type="NCBI Taxonomy" id="2972972"/>
    <lineage>
        <taxon>Bacteria</taxon>
        <taxon>Pseudomonadati</taxon>
        <taxon>Bdellovibrionota</taxon>
        <taxon>Bdellovibrionia</taxon>
        <taxon>Bdellovibrionales</taxon>
        <taxon>Pseudobdellovibrionaceae</taxon>
        <taxon>Bdellovibrio</taxon>
    </lineage>
</organism>
<comment type="caution">
    <text evidence="2">The sequence shown here is derived from an EMBL/GenBank/DDBJ whole genome shotgun (WGS) entry which is preliminary data.</text>
</comment>
<dbReference type="RefSeq" id="WP_277578643.1">
    <property type="nucleotide sequence ID" value="NZ_JANRMI010000003.1"/>
</dbReference>
<dbReference type="Proteomes" id="UP001152321">
    <property type="component" value="Unassembled WGS sequence"/>
</dbReference>
<keyword evidence="3" id="KW-1185">Reference proteome</keyword>
<proteinExistence type="predicted"/>
<evidence type="ECO:0000313" key="2">
    <source>
        <dbReference type="EMBL" id="MDG0817168.1"/>
    </source>
</evidence>
<feature type="signal peptide" evidence="1">
    <location>
        <begin position="1"/>
        <end position="18"/>
    </location>
</feature>
<feature type="chain" id="PRO_5046155106" description="Lipoprotein" evidence="1">
    <location>
        <begin position="19"/>
        <end position="209"/>
    </location>
</feature>
<evidence type="ECO:0008006" key="4">
    <source>
        <dbReference type="Google" id="ProtNLM"/>
    </source>
</evidence>
<evidence type="ECO:0000256" key="1">
    <source>
        <dbReference type="SAM" id="SignalP"/>
    </source>
</evidence>
<accession>A0ABT6DK37</accession>
<protein>
    <recommendedName>
        <fullName evidence="4">Lipoprotein</fullName>
    </recommendedName>
</protein>
<reference evidence="2" key="1">
    <citation type="submission" date="2022-08" db="EMBL/GenBank/DDBJ databases">
        <title>Novel Bdellovibrio Species Isolated from Svalbard: Designation Bdellovibrio svalbardensis.</title>
        <authorList>
            <person name="Mitchell R.J."/>
            <person name="Choi S.Y."/>
        </authorList>
    </citation>
    <scope>NUCLEOTIDE SEQUENCE</scope>
    <source>
        <strain evidence="2">PAP01</strain>
    </source>
</reference>
<gene>
    <name evidence="2" type="ORF">NWE73_12375</name>
</gene>
<sequence length="209" mass="22605">MKKVILLSVLTIAMLFNAGCTDEEITAGAIGVIIGIGLGDGHHHHDRRPAPYRPVRPGRRNFVSTASITLPTTGESANVAAADFALKHNISMTAAEKVQTALNGVKTEGLSSLAKIGLNKKDIETLMKHDLPSSAAIKSLATKLDMSEAQSRDLLISMNREFEAQAADIESPYWESCMAKGKWRTPQNLYCKSTNWNGCSPEMGATLCY</sequence>
<name>A0ABT6DK37_9BACT</name>
<evidence type="ECO:0000313" key="3">
    <source>
        <dbReference type="Proteomes" id="UP001152321"/>
    </source>
</evidence>